<dbReference type="EC" id="4.3.2.9" evidence="1"/>
<evidence type="ECO:0000313" key="7">
    <source>
        <dbReference type="Proteomes" id="UP001149074"/>
    </source>
</evidence>
<evidence type="ECO:0000256" key="2">
    <source>
        <dbReference type="ARBA" id="ARBA00023239"/>
    </source>
</evidence>
<evidence type="ECO:0000256" key="1">
    <source>
        <dbReference type="ARBA" id="ARBA00012346"/>
    </source>
</evidence>
<keyword evidence="7" id="KW-1185">Reference proteome</keyword>
<organism evidence="6 7">
    <name type="scientific">Penicillium argentinense</name>
    <dbReference type="NCBI Taxonomy" id="1131581"/>
    <lineage>
        <taxon>Eukaryota</taxon>
        <taxon>Fungi</taxon>
        <taxon>Dikarya</taxon>
        <taxon>Ascomycota</taxon>
        <taxon>Pezizomycotina</taxon>
        <taxon>Eurotiomycetes</taxon>
        <taxon>Eurotiomycetidae</taxon>
        <taxon>Eurotiales</taxon>
        <taxon>Aspergillaceae</taxon>
        <taxon>Penicillium</taxon>
    </lineage>
</organism>
<dbReference type="PANTHER" id="PTHR12935:SF0">
    <property type="entry name" value="GAMMA-GLUTAMYLCYCLOTRANSFERASE"/>
    <property type="match status" value="1"/>
</dbReference>
<feature type="binding site" evidence="4">
    <location>
        <begin position="102"/>
        <end position="107"/>
    </location>
    <ligand>
        <name>substrate</name>
    </ligand>
</feature>
<evidence type="ECO:0000256" key="4">
    <source>
        <dbReference type="PIRSR" id="PIRSR617939-2"/>
    </source>
</evidence>
<dbReference type="Proteomes" id="UP001149074">
    <property type="component" value="Unassembled WGS sequence"/>
</dbReference>
<dbReference type="Gene3D" id="3.10.490.10">
    <property type="entry name" value="Gamma-glutamyl cyclotransferase-like"/>
    <property type="match status" value="1"/>
</dbReference>
<dbReference type="RefSeq" id="XP_056477544.1">
    <property type="nucleotide sequence ID" value="XM_056617187.1"/>
</dbReference>
<feature type="binding site" evidence="4">
    <location>
        <position position="317"/>
    </location>
    <ligand>
        <name>substrate</name>
    </ligand>
</feature>
<dbReference type="EMBL" id="JAPQKI010000004">
    <property type="protein sequence ID" value="KAJ5104164.1"/>
    <property type="molecule type" value="Genomic_DNA"/>
</dbReference>
<sequence>MAQGDPPRPLDEEAAPTPSRRRFNAIEPPDRLRDIPSAILHQPEDTQNDIDMPPTTSKQRRRASSQGASLDQDVHLVEKITEHHDEGEALAGTAEGEESVLYLAYGSNLASKTFLGMRKIKPLSQIPVLVPELRLTFDLPGIPYVEPCFAGTDFRNPDAPEEQDSESSNDESSDLDGEFLSEKAPLMVETRELRACSRTRQWNKPLVGVVYEVTLADYAKIIATEGGGRGYRDIVIDCHPFSDGYKSTDPVPNHPNTPSFKAHTLLSPAADDARKQREALQNGHKPAALSPYPGASLFDLGPHMRPDPNYAQPSARYLNLLVTGAGEHDLPVSYQKYLSEVHTYRITTIRQKIGKVIFLLLWGPVVLSLLGLSKRCAGPDGRSPPWLVSLSNLVFAGLWNSYDLFFRRVFGDGERTLDS</sequence>
<keyword evidence="2" id="KW-0456">Lyase</keyword>
<proteinExistence type="predicted"/>
<dbReference type="GO" id="GO:0003839">
    <property type="term" value="F:gamma-glutamylcyclotransferase activity"/>
    <property type="evidence" value="ECO:0007669"/>
    <property type="project" value="UniProtKB-EC"/>
</dbReference>
<dbReference type="AlphaFoldDB" id="A0A9W9FPZ0"/>
<protein>
    <recommendedName>
        <fullName evidence="1">gamma-glutamylcyclotransferase</fullName>
        <ecNumber evidence="1">4.3.2.9</ecNumber>
    </recommendedName>
</protein>
<comment type="caution">
    <text evidence="6">The sequence shown here is derived from an EMBL/GenBank/DDBJ whole genome shotgun (WGS) entry which is preliminary data.</text>
</comment>
<reference evidence="6" key="2">
    <citation type="journal article" date="2023" name="IMA Fungus">
        <title>Comparative genomic study of the Penicillium genus elucidates a diverse pangenome and 15 lateral gene transfer events.</title>
        <authorList>
            <person name="Petersen C."/>
            <person name="Sorensen T."/>
            <person name="Nielsen M.R."/>
            <person name="Sondergaard T.E."/>
            <person name="Sorensen J.L."/>
            <person name="Fitzpatrick D.A."/>
            <person name="Frisvad J.C."/>
            <person name="Nielsen K.L."/>
        </authorList>
    </citation>
    <scope>NUCLEOTIDE SEQUENCE</scope>
    <source>
        <strain evidence="6">IBT 30761</strain>
    </source>
</reference>
<dbReference type="OrthoDB" id="2017317at2759"/>
<feature type="active site" description="Proton acceptor" evidence="3">
    <location>
        <position position="225"/>
    </location>
</feature>
<accession>A0A9W9FPZ0</accession>
<reference evidence="6" key="1">
    <citation type="submission" date="2022-11" db="EMBL/GenBank/DDBJ databases">
        <authorList>
            <person name="Petersen C."/>
        </authorList>
    </citation>
    <scope>NUCLEOTIDE SEQUENCE</scope>
    <source>
        <strain evidence="6">IBT 30761</strain>
    </source>
</reference>
<dbReference type="GeneID" id="81356166"/>
<name>A0A9W9FPZ0_9EURO</name>
<evidence type="ECO:0000313" key="6">
    <source>
        <dbReference type="EMBL" id="KAJ5104164.1"/>
    </source>
</evidence>
<dbReference type="InterPro" id="IPR017939">
    <property type="entry name" value="G-Glutamylcylcotransferase"/>
</dbReference>
<feature type="compositionally biased region" description="Acidic residues" evidence="5">
    <location>
        <begin position="159"/>
        <end position="179"/>
    </location>
</feature>
<evidence type="ECO:0000256" key="3">
    <source>
        <dbReference type="PIRSR" id="PIRSR617939-1"/>
    </source>
</evidence>
<evidence type="ECO:0000256" key="5">
    <source>
        <dbReference type="SAM" id="MobiDB-lite"/>
    </source>
</evidence>
<dbReference type="PANTHER" id="PTHR12935">
    <property type="entry name" value="GAMMA-GLUTAMYLCYCLOTRANSFERASE"/>
    <property type="match status" value="1"/>
</dbReference>
<gene>
    <name evidence="6" type="ORF">N7532_004693</name>
</gene>
<feature type="region of interest" description="Disordered" evidence="5">
    <location>
        <begin position="152"/>
        <end position="181"/>
    </location>
</feature>
<feature type="region of interest" description="Disordered" evidence="5">
    <location>
        <begin position="1"/>
        <end position="73"/>
    </location>
</feature>